<dbReference type="EMBL" id="GG745386">
    <property type="protein sequence ID" value="KNE72971.1"/>
    <property type="molecule type" value="Genomic_DNA"/>
</dbReference>
<proteinExistence type="predicted"/>
<gene>
    <name evidence="1" type="ORF">AMAG_20646</name>
</gene>
<reference evidence="1 2" key="1">
    <citation type="submission" date="2009-11" db="EMBL/GenBank/DDBJ databases">
        <title>Annotation of Allomyces macrogynus ATCC 38327.</title>
        <authorList>
            <consortium name="The Broad Institute Genome Sequencing Platform"/>
            <person name="Russ C."/>
            <person name="Cuomo C."/>
            <person name="Burger G."/>
            <person name="Gray M.W."/>
            <person name="Holland P.W.H."/>
            <person name="King N."/>
            <person name="Lang F.B.F."/>
            <person name="Roger A.J."/>
            <person name="Ruiz-Trillo I."/>
            <person name="Young S.K."/>
            <person name="Zeng Q."/>
            <person name="Gargeya S."/>
            <person name="Fitzgerald M."/>
            <person name="Haas B."/>
            <person name="Abouelleil A."/>
            <person name="Alvarado L."/>
            <person name="Arachchi H.M."/>
            <person name="Berlin A."/>
            <person name="Chapman S.B."/>
            <person name="Gearin G."/>
            <person name="Goldberg J."/>
            <person name="Griggs A."/>
            <person name="Gujja S."/>
            <person name="Hansen M."/>
            <person name="Heiman D."/>
            <person name="Howarth C."/>
            <person name="Larimer J."/>
            <person name="Lui A."/>
            <person name="MacDonald P.J.P."/>
            <person name="McCowen C."/>
            <person name="Montmayeur A."/>
            <person name="Murphy C."/>
            <person name="Neiman D."/>
            <person name="Pearson M."/>
            <person name="Priest M."/>
            <person name="Roberts A."/>
            <person name="Saif S."/>
            <person name="Shea T."/>
            <person name="Sisk P."/>
            <person name="Stolte C."/>
            <person name="Sykes S."/>
            <person name="Wortman J."/>
            <person name="Nusbaum C."/>
            <person name="Birren B."/>
        </authorList>
    </citation>
    <scope>NUCLEOTIDE SEQUENCE [LARGE SCALE GENOMIC DNA]</scope>
    <source>
        <strain evidence="1 2">ATCC 38327</strain>
    </source>
</reference>
<keyword evidence="2" id="KW-1185">Reference proteome</keyword>
<dbReference type="OrthoDB" id="10302839at2759"/>
<organism evidence="1 2">
    <name type="scientific">Allomyces macrogynus (strain ATCC 38327)</name>
    <name type="common">Allomyces javanicus var. macrogynus</name>
    <dbReference type="NCBI Taxonomy" id="578462"/>
    <lineage>
        <taxon>Eukaryota</taxon>
        <taxon>Fungi</taxon>
        <taxon>Fungi incertae sedis</taxon>
        <taxon>Blastocladiomycota</taxon>
        <taxon>Blastocladiomycetes</taxon>
        <taxon>Blastocladiales</taxon>
        <taxon>Blastocladiaceae</taxon>
        <taxon>Allomyces</taxon>
    </lineage>
</organism>
<accession>A0A0L0TE87</accession>
<dbReference type="Proteomes" id="UP000054350">
    <property type="component" value="Unassembled WGS sequence"/>
</dbReference>
<evidence type="ECO:0000313" key="2">
    <source>
        <dbReference type="Proteomes" id="UP000054350"/>
    </source>
</evidence>
<name>A0A0L0TE87_ALLM3</name>
<sequence length="67" mass="7261">MAAHEQVPLALEHIETVLELVRDFAEDLENSEETPNGVVARTADQGLVPQMLVPKPEGGLKLADAQE</sequence>
<protein>
    <submittedName>
        <fullName evidence="1">Uncharacterized protein</fullName>
    </submittedName>
</protein>
<feature type="non-terminal residue" evidence="1">
    <location>
        <position position="1"/>
    </location>
</feature>
<dbReference type="VEuPathDB" id="FungiDB:AMAG_20646"/>
<evidence type="ECO:0000313" key="1">
    <source>
        <dbReference type="EMBL" id="KNE72971.1"/>
    </source>
</evidence>
<dbReference type="AlphaFoldDB" id="A0A0L0TE87"/>
<reference evidence="2" key="2">
    <citation type="submission" date="2009-11" db="EMBL/GenBank/DDBJ databases">
        <title>The Genome Sequence of Allomyces macrogynus strain ATCC 38327.</title>
        <authorList>
            <consortium name="The Broad Institute Genome Sequencing Platform"/>
            <person name="Russ C."/>
            <person name="Cuomo C."/>
            <person name="Shea T."/>
            <person name="Young S.K."/>
            <person name="Zeng Q."/>
            <person name="Koehrsen M."/>
            <person name="Haas B."/>
            <person name="Borodovsky M."/>
            <person name="Guigo R."/>
            <person name="Alvarado L."/>
            <person name="Berlin A."/>
            <person name="Borenstein D."/>
            <person name="Chen Z."/>
            <person name="Engels R."/>
            <person name="Freedman E."/>
            <person name="Gellesch M."/>
            <person name="Goldberg J."/>
            <person name="Griggs A."/>
            <person name="Gujja S."/>
            <person name="Heiman D."/>
            <person name="Hepburn T."/>
            <person name="Howarth C."/>
            <person name="Jen D."/>
            <person name="Larson L."/>
            <person name="Lewis B."/>
            <person name="Mehta T."/>
            <person name="Park D."/>
            <person name="Pearson M."/>
            <person name="Roberts A."/>
            <person name="Saif S."/>
            <person name="Shenoy N."/>
            <person name="Sisk P."/>
            <person name="Stolte C."/>
            <person name="Sykes S."/>
            <person name="Walk T."/>
            <person name="White J."/>
            <person name="Yandava C."/>
            <person name="Burger G."/>
            <person name="Gray M.W."/>
            <person name="Holland P.W.H."/>
            <person name="King N."/>
            <person name="Lang F.B.F."/>
            <person name="Roger A.J."/>
            <person name="Ruiz-Trillo I."/>
            <person name="Lander E."/>
            <person name="Nusbaum C."/>
        </authorList>
    </citation>
    <scope>NUCLEOTIDE SEQUENCE [LARGE SCALE GENOMIC DNA]</scope>
    <source>
        <strain evidence="2">ATCC 38327</strain>
    </source>
</reference>